<keyword evidence="1" id="KW-1133">Transmembrane helix</keyword>
<evidence type="ECO:0000313" key="2">
    <source>
        <dbReference type="EMBL" id="MPC16021.1"/>
    </source>
</evidence>
<feature type="transmembrane region" description="Helical" evidence="1">
    <location>
        <begin position="208"/>
        <end position="230"/>
    </location>
</feature>
<feature type="transmembrane region" description="Helical" evidence="1">
    <location>
        <begin position="6"/>
        <end position="26"/>
    </location>
</feature>
<feature type="transmembrane region" description="Helical" evidence="1">
    <location>
        <begin position="242"/>
        <end position="258"/>
    </location>
</feature>
<feature type="transmembrane region" description="Helical" evidence="1">
    <location>
        <begin position="114"/>
        <end position="132"/>
    </location>
</feature>
<dbReference type="OrthoDB" id="10500485at2759"/>
<reference evidence="2 3" key="1">
    <citation type="submission" date="2019-05" db="EMBL/GenBank/DDBJ databases">
        <title>Another draft genome of Portunus trituberculatus and its Hox gene families provides insights of decapod evolution.</title>
        <authorList>
            <person name="Jeong J.-H."/>
            <person name="Song I."/>
            <person name="Kim S."/>
            <person name="Choi T."/>
            <person name="Kim D."/>
            <person name="Ryu S."/>
            <person name="Kim W."/>
        </authorList>
    </citation>
    <scope>NUCLEOTIDE SEQUENCE [LARGE SCALE GENOMIC DNA]</scope>
    <source>
        <tissue evidence="2">Muscle</tissue>
    </source>
</reference>
<evidence type="ECO:0000256" key="1">
    <source>
        <dbReference type="SAM" id="Phobius"/>
    </source>
</evidence>
<feature type="transmembrane region" description="Helical" evidence="1">
    <location>
        <begin position="164"/>
        <end position="187"/>
    </location>
</feature>
<keyword evidence="1" id="KW-0812">Transmembrane</keyword>
<evidence type="ECO:0000313" key="3">
    <source>
        <dbReference type="Proteomes" id="UP000324222"/>
    </source>
</evidence>
<dbReference type="AlphaFoldDB" id="A0A5B7D400"/>
<feature type="transmembrane region" description="Helical" evidence="1">
    <location>
        <begin position="279"/>
        <end position="312"/>
    </location>
</feature>
<accession>A0A5B7D400</accession>
<proteinExistence type="predicted"/>
<gene>
    <name evidence="2" type="ORF">E2C01_008829</name>
</gene>
<feature type="transmembrane region" description="Helical" evidence="1">
    <location>
        <begin position="76"/>
        <end position="102"/>
    </location>
</feature>
<protein>
    <submittedName>
        <fullName evidence="2">Uncharacterized protein</fullName>
    </submittedName>
</protein>
<name>A0A5B7D400_PORTR</name>
<keyword evidence="1" id="KW-0472">Membrane</keyword>
<feature type="transmembrane region" description="Helical" evidence="1">
    <location>
        <begin position="38"/>
        <end position="56"/>
    </location>
</feature>
<dbReference type="EMBL" id="VSRR010000471">
    <property type="protein sequence ID" value="MPC16021.1"/>
    <property type="molecule type" value="Genomic_DNA"/>
</dbReference>
<organism evidence="2 3">
    <name type="scientific">Portunus trituberculatus</name>
    <name type="common">Swimming crab</name>
    <name type="synonym">Neptunus trituberculatus</name>
    <dbReference type="NCBI Taxonomy" id="210409"/>
    <lineage>
        <taxon>Eukaryota</taxon>
        <taxon>Metazoa</taxon>
        <taxon>Ecdysozoa</taxon>
        <taxon>Arthropoda</taxon>
        <taxon>Crustacea</taxon>
        <taxon>Multicrustacea</taxon>
        <taxon>Malacostraca</taxon>
        <taxon>Eumalacostraca</taxon>
        <taxon>Eucarida</taxon>
        <taxon>Decapoda</taxon>
        <taxon>Pleocyemata</taxon>
        <taxon>Brachyura</taxon>
        <taxon>Eubrachyura</taxon>
        <taxon>Portunoidea</taxon>
        <taxon>Portunidae</taxon>
        <taxon>Portuninae</taxon>
        <taxon>Portunus</taxon>
    </lineage>
</organism>
<sequence>MLSVVVVSNVFYVILLVMFCAQTFHWNHEPEEDTEDTVPRVSKIAVTIFAFFWIRYQKEASEMWGSQTCYLFLPFIIFYFLQLAVSGSRVITLGALMGIMMWRQAPIPGRHINALVYLTCFLIFINLGWLLLGNVQIGLAYSYCNGAVSPDVYLGIPLDCSSKLLPFMLSVVIIFDVFYIILLAMLCGQACNWGPDIEEEDTISYPSFWWILVVFVIGCLIIAVIAIAVGATYFNDCYSDDWGTIWLIVYGMILSINIREESCLGVAACNDMLQVTEIVIISFFYLITIVIVYYGIIFFLAILFFFGITIVYHCSGELQENEDEVKSVKQQEV</sequence>
<comment type="caution">
    <text evidence="2">The sequence shown here is derived from an EMBL/GenBank/DDBJ whole genome shotgun (WGS) entry which is preliminary data.</text>
</comment>
<dbReference type="Proteomes" id="UP000324222">
    <property type="component" value="Unassembled WGS sequence"/>
</dbReference>
<keyword evidence="3" id="KW-1185">Reference proteome</keyword>